<name>A0A075MN20_9ARCH</name>
<dbReference type="HOGENOM" id="CLU_1631705_0_0_2"/>
<dbReference type="AlphaFoldDB" id="A0A075MN20"/>
<evidence type="ECO:0000313" key="2">
    <source>
        <dbReference type="Proteomes" id="UP000028194"/>
    </source>
</evidence>
<reference evidence="1 2" key="1">
    <citation type="journal article" date="2014" name="PLoS ONE">
        <title>Genome Sequence of Candidatus Nitrososphaera evergladensis from Group I.1b Enriched from Everglades Soil Reveals Novel Genomic Features of the Ammonia-Oxidizing Archaea.</title>
        <authorList>
            <person name="Zhalnina K.V."/>
            <person name="Dias R."/>
            <person name="Leonard M.T."/>
            <person name="Dorr de Quadros P."/>
            <person name="Camargo F.A."/>
            <person name="Drew J.C."/>
            <person name="Farmerie W.G."/>
            <person name="Daroub S.H."/>
            <person name="Triplett E.W."/>
        </authorList>
    </citation>
    <scope>NUCLEOTIDE SEQUENCE [LARGE SCALE GENOMIC DNA]</scope>
    <source>
        <strain evidence="1 2">SR1</strain>
    </source>
</reference>
<keyword evidence="2" id="KW-1185">Reference proteome</keyword>
<dbReference type="RefSeq" id="WP_148699773.1">
    <property type="nucleotide sequence ID" value="NZ_CP007174.1"/>
</dbReference>
<dbReference type="STRING" id="1459636.NTE_00818"/>
<organism evidence="1 2">
    <name type="scientific">Candidatus Nitrososphaera evergladensis SR1</name>
    <dbReference type="NCBI Taxonomy" id="1459636"/>
    <lineage>
        <taxon>Archaea</taxon>
        <taxon>Nitrososphaerota</taxon>
        <taxon>Nitrososphaeria</taxon>
        <taxon>Nitrososphaerales</taxon>
        <taxon>Nitrososphaeraceae</taxon>
        <taxon>Nitrososphaera</taxon>
    </lineage>
</organism>
<protein>
    <submittedName>
        <fullName evidence="1">Uncharacterized protein</fullName>
    </submittedName>
</protein>
<proteinExistence type="predicted"/>
<gene>
    <name evidence="1" type="ORF">NTE_00818</name>
</gene>
<dbReference type="GeneID" id="41596663"/>
<evidence type="ECO:0000313" key="1">
    <source>
        <dbReference type="EMBL" id="AIF82896.1"/>
    </source>
</evidence>
<dbReference type="KEGG" id="nev:NTE_00818"/>
<accession>A0A075MN20</accession>
<dbReference type="EMBL" id="CP007174">
    <property type="protein sequence ID" value="AIF82896.1"/>
    <property type="molecule type" value="Genomic_DNA"/>
</dbReference>
<sequence length="163" mass="18220">MSLTSAVAIALALVLALTVYAGQQARAESTNIAFSANFLDGLFEYKADIDAKQLFPTEGIKDDIVGKLQERDYKIPDIEREFVGFKINASDIKIYIKPSKIDSANTRLSVDVEGKNVKVDSKYLNKKYDKVDIDTIYGIYNTNTDKVTIHVPYATALALVFRW</sequence>
<dbReference type="Proteomes" id="UP000028194">
    <property type="component" value="Chromosome"/>
</dbReference>
<dbReference type="OrthoDB" id="375329at2157"/>